<evidence type="ECO:0000313" key="2">
    <source>
        <dbReference type="Proteomes" id="UP000445144"/>
    </source>
</evidence>
<dbReference type="Proteomes" id="UP000445144">
    <property type="component" value="Unassembled WGS sequence"/>
</dbReference>
<proteinExistence type="predicted"/>
<organism evidence="1 2">
    <name type="scientific">Chryseobacterium potabilaquae</name>
    <dbReference type="NCBI Taxonomy" id="2675057"/>
    <lineage>
        <taxon>Bacteria</taxon>
        <taxon>Pseudomonadati</taxon>
        <taxon>Bacteroidota</taxon>
        <taxon>Flavobacteriia</taxon>
        <taxon>Flavobacteriales</taxon>
        <taxon>Weeksellaceae</taxon>
        <taxon>Chryseobacterium group</taxon>
        <taxon>Chryseobacterium</taxon>
    </lineage>
</organism>
<name>A0A6N4X323_9FLAO</name>
<evidence type="ECO:0000313" key="1">
    <source>
        <dbReference type="EMBL" id="CAA7195245.1"/>
    </source>
</evidence>
<accession>A0A6N4X323</accession>
<sequence>MDITKNAVEIFMSENSLISTSIEEVKLNNDEFGELKIQITISGFSKKSKYLKINLLFSEIIEFKFYYSNIYNFYNIENLKLLHINDQIYISFDPDDGDNEKSEDDSDFILAKKLELFSSAGASL</sequence>
<keyword evidence="2" id="KW-1185">Reference proteome</keyword>
<evidence type="ECO:0008006" key="3">
    <source>
        <dbReference type="Google" id="ProtNLM"/>
    </source>
</evidence>
<dbReference type="AlphaFoldDB" id="A0A6N4X323"/>
<reference evidence="1 2" key="1">
    <citation type="submission" date="2020-01" db="EMBL/GenBank/DDBJ databases">
        <authorList>
            <person name="Rodrigo-Torres L."/>
            <person name="Arahal R. D."/>
            <person name="Lucena T."/>
        </authorList>
    </citation>
    <scope>NUCLEOTIDE SEQUENCE [LARGE SCALE GENOMIC DNA]</scope>
    <source>
        <strain evidence="1 2">CECT 9293</strain>
    </source>
</reference>
<dbReference type="EMBL" id="CACVBR010000009">
    <property type="protein sequence ID" value="CAA7195245.1"/>
    <property type="molecule type" value="Genomic_DNA"/>
</dbReference>
<protein>
    <recommendedName>
        <fullName evidence="3">Immunity protein 50</fullName>
    </recommendedName>
</protein>
<dbReference type="RefSeq" id="WP_162032390.1">
    <property type="nucleotide sequence ID" value="NZ_CACVBR010000009.1"/>
</dbReference>
<gene>
    <name evidence="1" type="ORF">CHRY9293_01474</name>
</gene>